<comment type="subcellular location">
    <subcellularLocation>
        <location evidence="2">Cell membrane</location>
        <topology evidence="2">Multi-pass membrane protein</topology>
    </subcellularLocation>
</comment>
<keyword evidence="3" id="KW-0812">Transmembrane</keyword>
<dbReference type="RefSeq" id="WP_236099649.1">
    <property type="nucleotide sequence ID" value="NZ_JAKGUD010000009.1"/>
</dbReference>
<evidence type="ECO:0000313" key="5">
    <source>
        <dbReference type="Proteomes" id="UP001200430"/>
    </source>
</evidence>
<feature type="transmembrane region" description="Helical" evidence="3">
    <location>
        <begin position="109"/>
        <end position="135"/>
    </location>
</feature>
<dbReference type="PANTHER" id="PTHR34295">
    <property type="entry name" value="BIOTIN TRANSPORTER BIOY"/>
    <property type="match status" value="1"/>
</dbReference>
<dbReference type="EMBL" id="JAKGUD010000009">
    <property type="protein sequence ID" value="MCF4142932.1"/>
    <property type="molecule type" value="Genomic_DNA"/>
</dbReference>
<feature type="transmembrane region" description="Helical" evidence="3">
    <location>
        <begin position="78"/>
        <end position="97"/>
    </location>
</feature>
<dbReference type="InterPro" id="IPR003784">
    <property type="entry name" value="BioY"/>
</dbReference>
<evidence type="ECO:0000313" key="4">
    <source>
        <dbReference type="EMBL" id="MCF4142932.1"/>
    </source>
</evidence>
<keyword evidence="5" id="KW-1185">Reference proteome</keyword>
<dbReference type="PANTHER" id="PTHR34295:SF1">
    <property type="entry name" value="BIOTIN TRANSPORTER BIOY"/>
    <property type="match status" value="1"/>
</dbReference>
<keyword evidence="2" id="KW-1003">Cell membrane</keyword>
<dbReference type="Proteomes" id="UP001200430">
    <property type="component" value="Unassembled WGS sequence"/>
</dbReference>
<keyword evidence="3" id="KW-1133">Transmembrane helix</keyword>
<evidence type="ECO:0000256" key="2">
    <source>
        <dbReference type="PIRNR" id="PIRNR016661"/>
    </source>
</evidence>
<sequence>MKIKTRDMVLVALFAGLTAVGAFLRIPIGPAPISMQNFFTVMSGCLLGSRLGAVSQGLYVSLGLIGVPVFTSGGGPSYLLNPTFGFLMGFILCAWIIGRLTEGKKPSVAVFFLASVAGSLVVYAVGVPWLYVILTKVSGVDITFMKALKVGCLVFIPGDLVKIALVSWLSSRIVPLIARG</sequence>
<organism evidence="4 5">
    <name type="scientific">Dethiosulfovibrio marinus</name>
    <dbReference type="NCBI Taxonomy" id="133532"/>
    <lineage>
        <taxon>Bacteria</taxon>
        <taxon>Thermotogati</taxon>
        <taxon>Synergistota</taxon>
        <taxon>Synergistia</taxon>
        <taxon>Synergistales</taxon>
        <taxon>Dethiosulfovibrionaceae</taxon>
        <taxon>Dethiosulfovibrio</taxon>
    </lineage>
</organism>
<comment type="similarity">
    <text evidence="1 2">Belongs to the BioY family.</text>
</comment>
<dbReference type="PIRSF" id="PIRSF016661">
    <property type="entry name" value="BioY"/>
    <property type="match status" value="1"/>
</dbReference>
<reference evidence="4 5" key="1">
    <citation type="submission" date="2022-01" db="EMBL/GenBank/DDBJ databases">
        <title>Dethiosulfovibrio faecalis sp. nov., a novel proteolytic, non-sulfur-reducing bacterium isolated from a marine aquaculture solid waste bioreactor.</title>
        <authorList>
            <person name="Grabowski S."/>
            <person name="Apolinario E."/>
            <person name="Schneider N."/>
            <person name="Marshall C.W."/>
            <person name="Sowers K.R."/>
        </authorList>
    </citation>
    <scope>NUCLEOTIDE SEQUENCE [LARGE SCALE GENOMIC DNA]</scope>
    <source>
        <strain evidence="4 5">DSM 12537</strain>
    </source>
</reference>
<gene>
    <name evidence="4" type="ORF">L2W38_08875</name>
</gene>
<dbReference type="Gene3D" id="1.10.1760.20">
    <property type="match status" value="1"/>
</dbReference>
<dbReference type="Pfam" id="PF02632">
    <property type="entry name" value="BioY"/>
    <property type="match status" value="1"/>
</dbReference>
<feature type="transmembrane region" description="Helical" evidence="3">
    <location>
        <begin position="147"/>
        <end position="169"/>
    </location>
</feature>
<keyword evidence="2 3" id="KW-0472">Membrane</keyword>
<comment type="caution">
    <text evidence="4">The sequence shown here is derived from an EMBL/GenBank/DDBJ whole genome shotgun (WGS) entry which is preliminary data.</text>
</comment>
<protein>
    <recommendedName>
        <fullName evidence="2">Biotin transporter</fullName>
    </recommendedName>
</protein>
<evidence type="ECO:0000256" key="3">
    <source>
        <dbReference type="SAM" id="Phobius"/>
    </source>
</evidence>
<evidence type="ECO:0000256" key="1">
    <source>
        <dbReference type="ARBA" id="ARBA00010692"/>
    </source>
</evidence>
<accession>A0ABS9EP12</accession>
<keyword evidence="2" id="KW-0813">Transport</keyword>
<name>A0ABS9EP12_9BACT</name>
<proteinExistence type="inferred from homology"/>